<dbReference type="InterPro" id="IPR000846">
    <property type="entry name" value="DapB_N"/>
</dbReference>
<dbReference type="SUPFAM" id="SSF55347">
    <property type="entry name" value="Glyceraldehyde-3-phosphate dehydrogenase-like, C-terminal domain"/>
    <property type="match status" value="1"/>
</dbReference>
<evidence type="ECO:0000256" key="7">
    <source>
        <dbReference type="ARBA" id="ARBA00023027"/>
    </source>
</evidence>
<comment type="catalytic activity">
    <reaction evidence="12 13">
        <text>(S)-2,3,4,5-tetrahydrodipicolinate + NAD(+) + H2O = (2S,4S)-4-hydroxy-2,3,4,5-tetrahydrodipicolinate + NADH + H(+)</text>
        <dbReference type="Rhea" id="RHEA:35323"/>
        <dbReference type="ChEBI" id="CHEBI:15377"/>
        <dbReference type="ChEBI" id="CHEBI:15378"/>
        <dbReference type="ChEBI" id="CHEBI:16845"/>
        <dbReference type="ChEBI" id="CHEBI:57540"/>
        <dbReference type="ChEBI" id="CHEBI:57945"/>
        <dbReference type="ChEBI" id="CHEBI:67139"/>
        <dbReference type="EC" id="1.17.1.8"/>
    </reaction>
</comment>
<dbReference type="EMBL" id="JACSNQ010000006">
    <property type="protein sequence ID" value="MBM6774790.1"/>
    <property type="molecule type" value="Genomic_DNA"/>
</dbReference>
<comment type="caution">
    <text evidence="13">Lacks conserved residue(s) required for the propagation of feature annotation.</text>
</comment>
<comment type="subunit">
    <text evidence="13">Homotetramer.</text>
</comment>
<evidence type="ECO:0000313" key="16">
    <source>
        <dbReference type="EMBL" id="MBM6774790.1"/>
    </source>
</evidence>
<evidence type="ECO:0000256" key="10">
    <source>
        <dbReference type="ARBA" id="ARBA00038983"/>
    </source>
</evidence>
<evidence type="ECO:0000256" key="4">
    <source>
        <dbReference type="ARBA" id="ARBA00022857"/>
    </source>
</evidence>
<proteinExistence type="inferred from homology"/>
<dbReference type="PROSITE" id="PS01298">
    <property type="entry name" value="DAPB"/>
    <property type="match status" value="1"/>
</dbReference>
<reference evidence="16 17" key="1">
    <citation type="journal article" date="2021" name="Sci. Rep.">
        <title>The distribution of antibiotic resistance genes in chicken gut microbiota commensals.</title>
        <authorList>
            <person name="Juricova H."/>
            <person name="Matiasovicova J."/>
            <person name="Kubasova T."/>
            <person name="Cejkova D."/>
            <person name="Rychlik I."/>
        </authorList>
    </citation>
    <scope>NUCLEOTIDE SEQUENCE [LARGE SCALE GENOMIC DNA]</scope>
    <source>
        <strain evidence="16 17">An794</strain>
    </source>
</reference>
<accession>A0ABS2F1U0</accession>
<feature type="binding site" evidence="13">
    <location>
        <begin position="75"/>
        <end position="77"/>
    </location>
    <ligand>
        <name>NAD(+)</name>
        <dbReference type="ChEBI" id="CHEBI:57540"/>
    </ligand>
</feature>
<dbReference type="InterPro" id="IPR023940">
    <property type="entry name" value="DHDPR_bac"/>
</dbReference>
<comment type="caution">
    <text evidence="13">Was originally thought to be a dihydrodipicolinate reductase (DHDPR), catalyzing the conversion of dihydrodipicolinate to tetrahydrodipicolinate. However, it was shown in E.coli that the substrate of the enzymatic reaction is not dihydrodipicolinate (DHDP) but in fact (2S,4S)-4-hydroxy-2,3,4,5-tetrahydrodipicolinic acid (HTPA), the product released by the DapA-catalyzed reaction.</text>
</comment>
<feature type="domain" description="Dihydrodipicolinate reductase N-terminal" evidence="14">
    <location>
        <begin position="1"/>
        <end position="102"/>
    </location>
</feature>
<dbReference type="Gene3D" id="3.40.50.720">
    <property type="entry name" value="NAD(P)-binding Rossmann-like Domain"/>
    <property type="match status" value="1"/>
</dbReference>
<evidence type="ECO:0000256" key="2">
    <source>
        <dbReference type="ARBA" id="ARBA00022490"/>
    </source>
</evidence>
<dbReference type="InterPro" id="IPR036291">
    <property type="entry name" value="NAD(P)-bd_dom_sf"/>
</dbReference>
<feature type="active site" description="Proton donor" evidence="13">
    <location>
        <position position="135"/>
    </location>
</feature>
<evidence type="ECO:0000256" key="3">
    <source>
        <dbReference type="ARBA" id="ARBA00022605"/>
    </source>
</evidence>
<comment type="catalytic activity">
    <reaction evidence="11 13">
        <text>(S)-2,3,4,5-tetrahydrodipicolinate + NADP(+) + H2O = (2S,4S)-4-hydroxy-2,3,4,5-tetrahydrodipicolinate + NADPH + H(+)</text>
        <dbReference type="Rhea" id="RHEA:35331"/>
        <dbReference type="ChEBI" id="CHEBI:15377"/>
        <dbReference type="ChEBI" id="CHEBI:15378"/>
        <dbReference type="ChEBI" id="CHEBI:16845"/>
        <dbReference type="ChEBI" id="CHEBI:57783"/>
        <dbReference type="ChEBI" id="CHEBI:58349"/>
        <dbReference type="ChEBI" id="CHEBI:67139"/>
        <dbReference type="EC" id="1.17.1.8"/>
    </reaction>
</comment>
<feature type="binding site" evidence="13">
    <location>
        <begin position="7"/>
        <end position="12"/>
    </location>
    <ligand>
        <name>NAD(+)</name>
        <dbReference type="ChEBI" id="CHEBI:57540"/>
    </ligand>
</feature>
<evidence type="ECO:0000259" key="15">
    <source>
        <dbReference type="Pfam" id="PF05173"/>
    </source>
</evidence>
<dbReference type="PANTHER" id="PTHR20836:SF0">
    <property type="entry name" value="4-HYDROXY-TETRAHYDRODIPICOLINATE REDUCTASE 1, CHLOROPLASTIC-RELATED"/>
    <property type="match status" value="1"/>
</dbReference>
<evidence type="ECO:0000256" key="12">
    <source>
        <dbReference type="ARBA" id="ARBA00049396"/>
    </source>
</evidence>
<dbReference type="PANTHER" id="PTHR20836">
    <property type="entry name" value="DIHYDRODIPICOLINATE REDUCTASE"/>
    <property type="match status" value="1"/>
</dbReference>
<keyword evidence="5 13" id="KW-0220">Diaminopimelate biosynthesis</keyword>
<dbReference type="EC" id="1.17.1.8" evidence="10 13"/>
<comment type="pathway">
    <text evidence="9 13">Amino-acid biosynthesis; L-lysine biosynthesis via DAP pathway; (S)-tetrahydrodipicolinate from L-aspartate: step 4/4.</text>
</comment>
<evidence type="ECO:0000256" key="6">
    <source>
        <dbReference type="ARBA" id="ARBA00023002"/>
    </source>
</evidence>
<organism evidence="16 17">
    <name type="scientific">Olsenella profusa</name>
    <dbReference type="NCBI Taxonomy" id="138595"/>
    <lineage>
        <taxon>Bacteria</taxon>
        <taxon>Bacillati</taxon>
        <taxon>Actinomycetota</taxon>
        <taxon>Coriobacteriia</taxon>
        <taxon>Coriobacteriales</taxon>
        <taxon>Atopobiaceae</taxon>
        <taxon>Olsenella</taxon>
    </lineage>
</organism>
<evidence type="ECO:0000256" key="1">
    <source>
        <dbReference type="ARBA" id="ARBA00006642"/>
    </source>
</evidence>
<comment type="similarity">
    <text evidence="1 13">Belongs to the DapB family.</text>
</comment>
<comment type="caution">
    <text evidence="16">The sequence shown here is derived from an EMBL/GenBank/DDBJ whole genome shotgun (WGS) entry which is preliminary data.</text>
</comment>
<dbReference type="Proteomes" id="UP000712527">
    <property type="component" value="Unassembled WGS sequence"/>
</dbReference>
<keyword evidence="6 13" id="KW-0560">Oxidoreductase</keyword>
<dbReference type="InterPro" id="IPR022664">
    <property type="entry name" value="DapB_N_CS"/>
</dbReference>
<dbReference type="Gene3D" id="3.30.360.10">
    <property type="entry name" value="Dihydrodipicolinate Reductase, domain 2"/>
    <property type="match status" value="1"/>
</dbReference>
<dbReference type="HAMAP" id="MF_00102">
    <property type="entry name" value="DapB"/>
    <property type="match status" value="1"/>
</dbReference>
<keyword evidence="8 13" id="KW-0457">Lysine biosynthesis</keyword>
<evidence type="ECO:0000256" key="9">
    <source>
        <dbReference type="ARBA" id="ARBA00037922"/>
    </source>
</evidence>
<evidence type="ECO:0000256" key="13">
    <source>
        <dbReference type="HAMAP-Rule" id="MF_00102"/>
    </source>
</evidence>
<evidence type="ECO:0000259" key="14">
    <source>
        <dbReference type="Pfam" id="PF01113"/>
    </source>
</evidence>
<keyword evidence="7 13" id="KW-0520">NAD</keyword>
<evidence type="ECO:0000313" key="17">
    <source>
        <dbReference type="Proteomes" id="UP000712527"/>
    </source>
</evidence>
<dbReference type="NCBIfam" id="TIGR00036">
    <property type="entry name" value="dapB"/>
    <property type="match status" value="1"/>
</dbReference>
<dbReference type="Pfam" id="PF01113">
    <property type="entry name" value="DapB_N"/>
    <property type="match status" value="1"/>
</dbReference>
<keyword evidence="2 13" id="KW-0963">Cytoplasm</keyword>
<dbReference type="SUPFAM" id="SSF51735">
    <property type="entry name" value="NAD(P)-binding Rossmann-fold domains"/>
    <property type="match status" value="1"/>
</dbReference>
<feature type="binding site" evidence="13">
    <location>
        <position position="132"/>
    </location>
    <ligand>
        <name>(S)-2,3,4,5-tetrahydrodipicolinate</name>
        <dbReference type="ChEBI" id="CHEBI:16845"/>
    </ligand>
</feature>
<evidence type="ECO:0000256" key="8">
    <source>
        <dbReference type="ARBA" id="ARBA00023154"/>
    </source>
</evidence>
<evidence type="ECO:0000256" key="5">
    <source>
        <dbReference type="ARBA" id="ARBA00022915"/>
    </source>
</evidence>
<protein>
    <recommendedName>
        <fullName evidence="10 13">4-hydroxy-tetrahydrodipicolinate reductase</fullName>
        <shortName evidence="13">HTPA reductase</shortName>
        <ecNumber evidence="10 13">1.17.1.8</ecNumber>
    </recommendedName>
</protein>
<sequence>MRAIVVGGSGRMGTLVRAELAARGFELAGSYDVDNIAELDMEAPAADLVVDFSAPAALPHVAAYVRRTGAALVSGATGYTAEQLDELRSLGEASRVVWSSNYSLGVAALRHATRLVAEALPGWDVEIVETHHNRKVDAPSGTAKALLAEVDPTGERPVVSGREGVVGARTPGEIGMHALRGGTVAGTHEVHFFGTDEEVCLTHRAASRQIFVSGAVTAAGRLLARPAGFYDFDTLMFG</sequence>
<dbReference type="CDD" id="cd02274">
    <property type="entry name" value="DHDPR_N"/>
    <property type="match status" value="1"/>
</dbReference>
<comment type="function">
    <text evidence="13">Catalyzes the conversion of 4-hydroxy-tetrahydrodipicolinate (HTPA) to tetrahydrodipicolinate.</text>
</comment>
<feature type="binding site" evidence="13">
    <location>
        <begin position="141"/>
        <end position="142"/>
    </location>
    <ligand>
        <name>(S)-2,3,4,5-tetrahydrodipicolinate</name>
        <dbReference type="ChEBI" id="CHEBI:16845"/>
    </ligand>
</feature>
<gene>
    <name evidence="13 16" type="primary">dapB</name>
    <name evidence="16" type="ORF">H9X80_04435</name>
</gene>
<keyword evidence="4 13" id="KW-0521">NADP</keyword>
<dbReference type="Pfam" id="PF05173">
    <property type="entry name" value="DapB_C"/>
    <property type="match status" value="1"/>
</dbReference>
<feature type="binding site" evidence="13">
    <location>
        <begin position="99"/>
        <end position="102"/>
    </location>
    <ligand>
        <name>NAD(+)</name>
        <dbReference type="ChEBI" id="CHEBI:57540"/>
    </ligand>
</feature>
<feature type="active site" description="Proton donor/acceptor" evidence="13">
    <location>
        <position position="131"/>
    </location>
</feature>
<dbReference type="PIRSF" id="PIRSF000161">
    <property type="entry name" value="DHPR"/>
    <property type="match status" value="1"/>
</dbReference>
<dbReference type="InterPro" id="IPR022663">
    <property type="entry name" value="DapB_C"/>
</dbReference>
<name>A0ABS2F1U0_9ACTN</name>
<dbReference type="GO" id="GO:0008839">
    <property type="term" value="F:4-hydroxy-tetrahydrodipicolinate reductase"/>
    <property type="evidence" value="ECO:0007669"/>
    <property type="project" value="UniProtKB-EC"/>
</dbReference>
<feature type="domain" description="Dihydrodipicolinate reductase C-terminal" evidence="15">
    <location>
        <begin position="105"/>
        <end position="235"/>
    </location>
</feature>
<keyword evidence="3 13" id="KW-0028">Amino-acid biosynthesis</keyword>
<keyword evidence="17" id="KW-1185">Reference proteome</keyword>
<evidence type="ECO:0000256" key="11">
    <source>
        <dbReference type="ARBA" id="ARBA00049080"/>
    </source>
</evidence>
<comment type="subcellular location">
    <subcellularLocation>
        <location evidence="13">Cytoplasm</location>
    </subcellularLocation>
</comment>